<reference evidence="3 4" key="1">
    <citation type="submission" date="2020-08" db="EMBL/GenBank/DDBJ databases">
        <title>Genomic Encyclopedia of Type Strains, Phase IV (KMG-V): Genome sequencing to study the core and pangenomes of soil and plant-associated prokaryotes.</title>
        <authorList>
            <person name="Whitman W."/>
        </authorList>
    </citation>
    <scope>NUCLEOTIDE SEQUENCE [LARGE SCALE GENOMIC DNA]</scope>
    <source>
        <strain evidence="3 4">B3ACCR2</strain>
    </source>
</reference>
<evidence type="ECO:0000256" key="2">
    <source>
        <dbReference type="SAM" id="Phobius"/>
    </source>
</evidence>
<dbReference type="Proteomes" id="UP000590811">
    <property type="component" value="Unassembled WGS sequence"/>
</dbReference>
<evidence type="ECO:0008006" key="5">
    <source>
        <dbReference type="Google" id="ProtNLM"/>
    </source>
</evidence>
<keyword evidence="2" id="KW-1133">Transmembrane helix</keyword>
<protein>
    <recommendedName>
        <fullName evidence="5">DUF732 domain-containing protein</fullName>
    </recommendedName>
</protein>
<dbReference type="RefSeq" id="WP_184511454.1">
    <property type="nucleotide sequence ID" value="NZ_JACHVT010000015.1"/>
</dbReference>
<keyword evidence="2" id="KW-0812">Transmembrane</keyword>
<gene>
    <name evidence="3" type="ORF">FHW14_003706</name>
</gene>
<name>A0A839Q791_9MICO</name>
<feature type="region of interest" description="Disordered" evidence="1">
    <location>
        <begin position="77"/>
        <end position="102"/>
    </location>
</feature>
<keyword evidence="2" id="KW-0472">Membrane</keyword>
<proteinExistence type="predicted"/>
<evidence type="ECO:0000256" key="1">
    <source>
        <dbReference type="SAM" id="MobiDB-lite"/>
    </source>
</evidence>
<dbReference type="AlphaFoldDB" id="A0A839Q791"/>
<sequence>MDEQHQDEVGPARAAVDIDTAAPGRPRSLLRVWVILIVVLLANAGAVTWWVVGSSRDQAGRDATAATAAASTPIAAATTSQGLGSSPSPTTSTSSPAPAVVEPAPVRTVGNYDAWIVLARNVLDEEVATDPQMISLGFALCREVPISSARAEELASGLGPALVGLTAENVMDLSDVAEQTICPSGVMLPNPAMMPEPTPVALPNCPTMKQLKNALRVVSSHIDSSRGFDERVYLIELRFTNPRPYPVYLNGEVAGADPDGPTMLLPWEPSTYVQDLHGIKLKPGKTTIRMEVTGSGSDHRISPLSWDYWAIAPSENVTDDGARCEQTTS</sequence>
<organism evidence="3 4">
    <name type="scientific">Terracoccus luteus</name>
    <dbReference type="NCBI Taxonomy" id="53356"/>
    <lineage>
        <taxon>Bacteria</taxon>
        <taxon>Bacillati</taxon>
        <taxon>Actinomycetota</taxon>
        <taxon>Actinomycetes</taxon>
        <taxon>Micrococcales</taxon>
        <taxon>Intrasporangiaceae</taxon>
        <taxon>Terracoccus</taxon>
    </lineage>
</organism>
<accession>A0A839Q791</accession>
<comment type="caution">
    <text evidence="3">The sequence shown here is derived from an EMBL/GenBank/DDBJ whole genome shotgun (WGS) entry which is preliminary data.</text>
</comment>
<evidence type="ECO:0000313" key="4">
    <source>
        <dbReference type="Proteomes" id="UP000590811"/>
    </source>
</evidence>
<feature type="transmembrane region" description="Helical" evidence="2">
    <location>
        <begin position="32"/>
        <end position="52"/>
    </location>
</feature>
<dbReference type="EMBL" id="JACHVT010000015">
    <property type="protein sequence ID" value="MBB2988511.1"/>
    <property type="molecule type" value="Genomic_DNA"/>
</dbReference>
<evidence type="ECO:0000313" key="3">
    <source>
        <dbReference type="EMBL" id="MBB2988511.1"/>
    </source>
</evidence>